<dbReference type="PROSITE" id="PS50943">
    <property type="entry name" value="HTH_CROC1"/>
    <property type="match status" value="1"/>
</dbReference>
<dbReference type="SUPFAM" id="SSF47413">
    <property type="entry name" value="lambda repressor-like DNA-binding domains"/>
    <property type="match status" value="1"/>
</dbReference>
<dbReference type="Pfam" id="PF01381">
    <property type="entry name" value="HTH_3"/>
    <property type="match status" value="1"/>
</dbReference>
<dbReference type="InterPro" id="IPR019734">
    <property type="entry name" value="TPR_rpt"/>
</dbReference>
<dbReference type="AlphaFoldDB" id="A0A544TVN5"/>
<comment type="caution">
    <text evidence="2">The sequence shown here is derived from an EMBL/GenBank/DDBJ whole genome shotgun (WGS) entry which is preliminary data.</text>
</comment>
<dbReference type="RefSeq" id="WP_142640637.1">
    <property type="nucleotide sequence ID" value="NZ_VDGI01000001.1"/>
</dbReference>
<organism evidence="2 3">
    <name type="scientific">Psychrobacillus vulpis</name>
    <dbReference type="NCBI Taxonomy" id="2325572"/>
    <lineage>
        <taxon>Bacteria</taxon>
        <taxon>Bacillati</taxon>
        <taxon>Bacillota</taxon>
        <taxon>Bacilli</taxon>
        <taxon>Bacillales</taxon>
        <taxon>Bacillaceae</taxon>
        <taxon>Psychrobacillus</taxon>
    </lineage>
</organism>
<evidence type="ECO:0000313" key="3">
    <source>
        <dbReference type="Proteomes" id="UP000316626"/>
    </source>
</evidence>
<dbReference type="OrthoDB" id="252257at2"/>
<name>A0A544TVN5_9BACI</name>
<dbReference type="Gene3D" id="1.10.260.40">
    <property type="entry name" value="lambda repressor-like DNA-binding domains"/>
    <property type="match status" value="1"/>
</dbReference>
<sequence>MNIGQLIKLERQRQNMKQESLASGICVPSYLSRIENGLVTPSENIQQHILTRLNIPLDSLKSDINPEKSIHFKLLFKTVLNSRDKQKAANLLQDIHIYIVEHPIDPNRLTLLLMETRLMLMLPDYTNEVQTNVTILEEFKKEMNTEQLFYLYTIQGIIAYLNNQFREASEIFSQVFTLIKSYRMEDWEMAELYYISSLSLLSESRYILAIDYVKSALSYFNQEILIERSIECLIILGIAQKDNGVLKESVAIYEKAKEISTKIESSKFNGMIEHNLGASYSLLKNPQKALFHFQNSLDAKSKPDDKIVTILSIVKEYHKNSDVINAKIWLEKGYKLLDLLTKKNRIFYTNHFAIYRSILFKEKDLISIFKKSLDYFESKQEYKYCSIYCYVLAKKLAEDKQYKQATIYYEQGFNYHIKQSKVSNWEELS</sequence>
<protein>
    <submittedName>
        <fullName evidence="2">Helix-turn-helix transcriptional regulator</fullName>
    </submittedName>
</protein>
<dbReference type="CDD" id="cd00093">
    <property type="entry name" value="HTH_XRE"/>
    <property type="match status" value="1"/>
</dbReference>
<dbReference type="SUPFAM" id="SSF48452">
    <property type="entry name" value="TPR-like"/>
    <property type="match status" value="1"/>
</dbReference>
<dbReference type="Gene3D" id="1.25.40.10">
    <property type="entry name" value="Tetratricopeptide repeat domain"/>
    <property type="match status" value="1"/>
</dbReference>
<dbReference type="EMBL" id="VDGI01000001">
    <property type="protein sequence ID" value="TQR21509.1"/>
    <property type="molecule type" value="Genomic_DNA"/>
</dbReference>
<evidence type="ECO:0000313" key="2">
    <source>
        <dbReference type="EMBL" id="TQR21509.1"/>
    </source>
</evidence>
<dbReference type="SMART" id="SM00530">
    <property type="entry name" value="HTH_XRE"/>
    <property type="match status" value="1"/>
</dbReference>
<keyword evidence="3" id="KW-1185">Reference proteome</keyword>
<dbReference type="Proteomes" id="UP000316626">
    <property type="component" value="Unassembled WGS sequence"/>
</dbReference>
<dbReference type="SMART" id="SM00028">
    <property type="entry name" value="TPR"/>
    <property type="match status" value="4"/>
</dbReference>
<feature type="domain" description="HTH cro/C1-type" evidence="1">
    <location>
        <begin position="7"/>
        <end position="60"/>
    </location>
</feature>
<dbReference type="GO" id="GO:0003677">
    <property type="term" value="F:DNA binding"/>
    <property type="evidence" value="ECO:0007669"/>
    <property type="project" value="InterPro"/>
</dbReference>
<gene>
    <name evidence="2" type="ORF">FG384_00715</name>
</gene>
<evidence type="ECO:0000259" key="1">
    <source>
        <dbReference type="PROSITE" id="PS50943"/>
    </source>
</evidence>
<reference evidence="2 3" key="1">
    <citation type="submission" date="2019-06" db="EMBL/GenBank/DDBJ databases">
        <title>Psychrobacillus vulpis sp. nov., a new species isolated from feces of a red fox that inhabits in The Tablas de Daimiel Natural Park, Albacete, Spain.</title>
        <authorList>
            <person name="Rodriguez M."/>
            <person name="Reina J.C."/>
            <person name="Bejar V."/>
            <person name="Llamas I."/>
        </authorList>
    </citation>
    <scope>NUCLEOTIDE SEQUENCE [LARGE SCALE GENOMIC DNA]</scope>
    <source>
        <strain evidence="2 3">Z8</strain>
    </source>
</reference>
<dbReference type="InterPro" id="IPR011990">
    <property type="entry name" value="TPR-like_helical_dom_sf"/>
</dbReference>
<dbReference type="InterPro" id="IPR001387">
    <property type="entry name" value="Cro/C1-type_HTH"/>
</dbReference>
<proteinExistence type="predicted"/>
<dbReference type="InterPro" id="IPR010982">
    <property type="entry name" value="Lambda_DNA-bd_dom_sf"/>
</dbReference>
<accession>A0A544TVN5</accession>